<accession>A0A9W4SHL7</accession>
<dbReference type="GO" id="GO:0007166">
    <property type="term" value="P:cell surface receptor signaling pathway"/>
    <property type="evidence" value="ECO:0007669"/>
    <property type="project" value="InterPro"/>
</dbReference>
<dbReference type="AlphaFoldDB" id="A0A9W4SHL7"/>
<dbReference type="InterPro" id="IPR036537">
    <property type="entry name" value="Adaptor_Cbl_N_dom_sf"/>
</dbReference>
<keyword evidence="2" id="KW-1185">Reference proteome</keyword>
<reference evidence="1" key="1">
    <citation type="submission" date="2022-08" db="EMBL/GenBank/DDBJ databases">
        <authorList>
            <person name="Kallberg Y."/>
            <person name="Tangrot J."/>
            <person name="Rosling A."/>
        </authorList>
    </citation>
    <scope>NUCLEOTIDE SEQUENCE</scope>
    <source>
        <strain evidence="1">Wild A</strain>
    </source>
</reference>
<dbReference type="Gene3D" id="1.20.930.20">
    <property type="entry name" value="Adaptor protein Cbl, N-terminal domain"/>
    <property type="match status" value="1"/>
</dbReference>
<protein>
    <submittedName>
        <fullName evidence="1">5804_t:CDS:1</fullName>
    </submittedName>
</protein>
<sequence>MNAENHLDTFRFKPIIKNAKQSHKDLTDVYQAAKKMKDFFTTKNFENLKKLVEIINRIRAFSKEISQFKNLLKIIIDKRNNRSFKSLNSEFDTIMQELQFPEINQVIDLMNACPYFANLLFIDLECHRN</sequence>
<organism evidence="1 2">
    <name type="scientific">Funneliformis geosporum</name>
    <dbReference type="NCBI Taxonomy" id="1117311"/>
    <lineage>
        <taxon>Eukaryota</taxon>
        <taxon>Fungi</taxon>
        <taxon>Fungi incertae sedis</taxon>
        <taxon>Mucoromycota</taxon>
        <taxon>Glomeromycotina</taxon>
        <taxon>Glomeromycetes</taxon>
        <taxon>Glomerales</taxon>
        <taxon>Glomeraceae</taxon>
        <taxon>Funneliformis</taxon>
    </lineage>
</organism>
<evidence type="ECO:0000313" key="2">
    <source>
        <dbReference type="Proteomes" id="UP001153678"/>
    </source>
</evidence>
<evidence type="ECO:0000313" key="1">
    <source>
        <dbReference type="EMBL" id="CAI2168825.1"/>
    </source>
</evidence>
<dbReference type="Proteomes" id="UP001153678">
    <property type="component" value="Unassembled WGS sequence"/>
</dbReference>
<name>A0A9W4SHL7_9GLOM</name>
<dbReference type="EMBL" id="CAMKVN010000524">
    <property type="protein sequence ID" value="CAI2168825.1"/>
    <property type="molecule type" value="Genomic_DNA"/>
</dbReference>
<proteinExistence type="predicted"/>
<comment type="caution">
    <text evidence="1">The sequence shown here is derived from an EMBL/GenBank/DDBJ whole genome shotgun (WGS) entry which is preliminary data.</text>
</comment>
<gene>
    <name evidence="1" type="ORF">FWILDA_LOCUS3776</name>
</gene>